<dbReference type="AlphaFoldDB" id="A0A4R9LSW2"/>
<keyword evidence="1" id="KW-0812">Transmembrane</keyword>
<keyword evidence="1" id="KW-1133">Transmembrane helix</keyword>
<organism evidence="2 3">
    <name type="scientific">Leptospira ilyithenensis</name>
    <dbReference type="NCBI Taxonomy" id="2484901"/>
    <lineage>
        <taxon>Bacteria</taxon>
        <taxon>Pseudomonadati</taxon>
        <taxon>Spirochaetota</taxon>
        <taxon>Spirochaetia</taxon>
        <taxon>Leptospirales</taxon>
        <taxon>Leptospiraceae</taxon>
        <taxon>Leptospira</taxon>
    </lineage>
</organism>
<dbReference type="EMBL" id="RQHV01000038">
    <property type="protein sequence ID" value="TGN11695.1"/>
    <property type="molecule type" value="Genomic_DNA"/>
</dbReference>
<reference evidence="2" key="1">
    <citation type="journal article" date="2019" name="PLoS Negl. Trop. Dis.">
        <title>Revisiting the worldwide diversity of Leptospira species in the environment.</title>
        <authorList>
            <person name="Vincent A.T."/>
            <person name="Schiettekatte O."/>
            <person name="Bourhy P."/>
            <person name="Veyrier F.J."/>
            <person name="Picardeau M."/>
        </authorList>
    </citation>
    <scope>NUCLEOTIDE SEQUENCE [LARGE SCALE GENOMIC DNA]</scope>
    <source>
        <strain evidence="2">201400974</strain>
    </source>
</reference>
<gene>
    <name evidence="2" type="ORF">EHS11_06260</name>
</gene>
<proteinExistence type="predicted"/>
<name>A0A4R9LSW2_9LEPT</name>
<sequence>MANKNGLFERGEKVSDREKATEIWKDLSPSEFSYFTNYGTAESWFGPLLKAGFLTLQKSKSESIIEGNVPFENFSDYDCLVLTASLIFIFRNFFASNGISIESVFLQIFFAIFFLSSVLPFLLGIIRNIFILRRIRKSDTSSYI</sequence>
<feature type="transmembrane region" description="Helical" evidence="1">
    <location>
        <begin position="105"/>
        <end position="126"/>
    </location>
</feature>
<dbReference type="Proteomes" id="UP000298264">
    <property type="component" value="Unassembled WGS sequence"/>
</dbReference>
<comment type="caution">
    <text evidence="2">The sequence shown here is derived from an EMBL/GenBank/DDBJ whole genome shotgun (WGS) entry which is preliminary data.</text>
</comment>
<evidence type="ECO:0000313" key="3">
    <source>
        <dbReference type="Proteomes" id="UP000298264"/>
    </source>
</evidence>
<evidence type="ECO:0000313" key="2">
    <source>
        <dbReference type="EMBL" id="TGN11695.1"/>
    </source>
</evidence>
<accession>A0A4R9LSW2</accession>
<protein>
    <submittedName>
        <fullName evidence="2">Uncharacterized protein</fullName>
    </submittedName>
</protein>
<keyword evidence="1" id="KW-0472">Membrane</keyword>
<evidence type="ECO:0000256" key="1">
    <source>
        <dbReference type="SAM" id="Phobius"/>
    </source>
</evidence>
<keyword evidence="3" id="KW-1185">Reference proteome</keyword>
<dbReference type="RefSeq" id="WP_210413642.1">
    <property type="nucleotide sequence ID" value="NZ_RQHV01000038.1"/>
</dbReference>